<feature type="domain" description="EB" evidence="1">
    <location>
        <begin position="29"/>
        <end position="62"/>
    </location>
</feature>
<feature type="non-terminal residue" evidence="2">
    <location>
        <position position="67"/>
    </location>
</feature>
<evidence type="ECO:0000313" key="3">
    <source>
        <dbReference type="Proteomes" id="UP000004810"/>
    </source>
</evidence>
<evidence type="ECO:0000313" key="2">
    <source>
        <dbReference type="EMBL" id="EJW69808.1"/>
    </source>
</evidence>
<dbReference type="Pfam" id="PF01683">
    <property type="entry name" value="EB"/>
    <property type="match status" value="1"/>
</dbReference>
<dbReference type="EMBL" id="ADBV01025560">
    <property type="protein sequence ID" value="EJW69808.1"/>
    <property type="molecule type" value="Genomic_DNA"/>
</dbReference>
<dbReference type="AlphaFoldDB" id="J9DJK7"/>
<sequence>MFTALPLTDVGIERIPSSRQTEVIVNISGGVCNETTLCLFFSVCRNGICKCPLGTRISDTECRFMVD</sequence>
<dbReference type="Proteomes" id="UP000004810">
    <property type="component" value="Unassembled WGS sequence"/>
</dbReference>
<organism evidence="2 3">
    <name type="scientific">Wuchereria bancrofti</name>
    <dbReference type="NCBI Taxonomy" id="6293"/>
    <lineage>
        <taxon>Eukaryota</taxon>
        <taxon>Metazoa</taxon>
        <taxon>Ecdysozoa</taxon>
        <taxon>Nematoda</taxon>
        <taxon>Chromadorea</taxon>
        <taxon>Rhabditida</taxon>
        <taxon>Spirurina</taxon>
        <taxon>Spiruromorpha</taxon>
        <taxon>Filarioidea</taxon>
        <taxon>Onchocercidae</taxon>
        <taxon>Wuchereria</taxon>
    </lineage>
</organism>
<gene>
    <name evidence="2" type="ORF">WUBG_19285</name>
</gene>
<reference evidence="3" key="1">
    <citation type="submission" date="2012-08" db="EMBL/GenBank/DDBJ databases">
        <title>The Genome Sequence of Wuchereria bancrofti.</title>
        <authorList>
            <person name="Nutman T.B."/>
            <person name="Fink D.L."/>
            <person name="Russ C."/>
            <person name="Young S."/>
            <person name="Zeng Q."/>
            <person name="Koehrsen M."/>
            <person name="Alvarado L."/>
            <person name="Berlin A."/>
            <person name="Chapman S.B."/>
            <person name="Chen Z."/>
            <person name="Freedman E."/>
            <person name="Gellesch M."/>
            <person name="Goldberg J."/>
            <person name="Griggs A."/>
            <person name="Gujja S."/>
            <person name="Heilman E.R."/>
            <person name="Heiman D."/>
            <person name="Hepburn T."/>
            <person name="Howarth C."/>
            <person name="Jen D."/>
            <person name="Larson L."/>
            <person name="Lewis B."/>
            <person name="Mehta T."/>
            <person name="Park D."/>
            <person name="Pearson M."/>
            <person name="Roberts A."/>
            <person name="Saif S."/>
            <person name="Shea T."/>
            <person name="Shenoy N."/>
            <person name="Sisk P."/>
            <person name="Stolte C."/>
            <person name="Sykes S."/>
            <person name="Walk T."/>
            <person name="White J."/>
            <person name="Yandava C."/>
            <person name="Haas B."/>
            <person name="Henn M.R."/>
            <person name="Nusbaum C."/>
            <person name="Birren B."/>
        </authorList>
    </citation>
    <scope>NUCLEOTIDE SEQUENCE [LARGE SCALE GENOMIC DNA]</scope>
    <source>
        <strain evidence="3">NA</strain>
    </source>
</reference>
<proteinExistence type="predicted"/>
<accession>J9DJK7</accession>
<name>J9DJK7_WUCBA</name>
<comment type="caution">
    <text evidence="2">The sequence shown here is derived from an EMBL/GenBank/DDBJ whole genome shotgun (WGS) entry which is preliminary data.</text>
</comment>
<evidence type="ECO:0000259" key="1">
    <source>
        <dbReference type="Pfam" id="PF01683"/>
    </source>
</evidence>
<dbReference type="InterPro" id="IPR006149">
    <property type="entry name" value="EB_dom"/>
</dbReference>
<protein>
    <recommendedName>
        <fullName evidence="1">EB domain-containing protein</fullName>
    </recommendedName>
</protein>